<dbReference type="InterPro" id="IPR012347">
    <property type="entry name" value="Ferritin-like"/>
</dbReference>
<dbReference type="Proteomes" id="UP000241203">
    <property type="component" value="Unassembled WGS sequence"/>
</dbReference>
<dbReference type="AlphaFoldDB" id="A0A2P8GXF8"/>
<comment type="caution">
    <text evidence="4">The sequence shown here is derived from an EMBL/GenBank/DDBJ whole genome shotgun (WGS) entry which is preliminary data.</text>
</comment>
<dbReference type="Gene3D" id="1.20.1260.10">
    <property type="match status" value="1"/>
</dbReference>
<dbReference type="PANTHER" id="PTHR36933:SF1">
    <property type="entry name" value="SLL0788 PROTEIN"/>
    <property type="match status" value="1"/>
</dbReference>
<dbReference type="PANTHER" id="PTHR36933">
    <property type="entry name" value="SLL0788 PROTEIN"/>
    <property type="match status" value="1"/>
</dbReference>
<accession>A0A2P8GXF8</accession>
<evidence type="ECO:0000259" key="3">
    <source>
        <dbReference type="Pfam" id="PF03713"/>
    </source>
</evidence>
<reference evidence="4 5" key="1">
    <citation type="submission" date="2018-03" db="EMBL/GenBank/DDBJ databases">
        <title>Genomic Encyclopedia of Archaeal and Bacterial Type Strains, Phase II (KMG-II): from individual species to whole genera.</title>
        <authorList>
            <person name="Goeker M."/>
        </authorList>
    </citation>
    <scope>NUCLEOTIDE SEQUENCE [LARGE SCALE GENOMIC DNA]</scope>
    <source>
        <strain evidence="4 5">DSM 21548</strain>
    </source>
</reference>
<keyword evidence="2" id="KW-0812">Transmembrane</keyword>
<evidence type="ECO:0000313" key="4">
    <source>
        <dbReference type="EMBL" id="PSL38639.1"/>
    </source>
</evidence>
<sequence>MTTDGTTGVGRTDIDDDMDTDDREDGRARPTRRRSPIAVTVVAVLVVLVVAAVSFSVGRLSTLGEATPTDTSAEAGFSRDMQTHHNQGVELAFIVRDLSDAEDVRTLAYDIATTQATQSGMMYGWLQEWGLSQAGSEPSMTWMTRPALDGATGHDHTADPTAHEPGSPMPGLATDEQIATLKGLSGEDAEIYFLQLMIAHHKGAIEMADAVLVRSTNSTVTTFANGVVSSQQSEIDLMESMLADRGATDEIPS</sequence>
<keyword evidence="2" id="KW-1133">Transmembrane helix</keyword>
<evidence type="ECO:0000256" key="1">
    <source>
        <dbReference type="SAM" id="MobiDB-lite"/>
    </source>
</evidence>
<feature type="compositionally biased region" description="Acidic residues" evidence="1">
    <location>
        <begin position="14"/>
        <end position="23"/>
    </location>
</feature>
<dbReference type="RefSeq" id="WP_243696603.1">
    <property type="nucleotide sequence ID" value="NZ_PYAU01000001.1"/>
</dbReference>
<dbReference type="InterPro" id="IPR005183">
    <property type="entry name" value="DUF305_CopM-like"/>
</dbReference>
<organism evidence="4 5">
    <name type="scientific">Labedella gwakjiensis</name>
    <dbReference type="NCBI Taxonomy" id="390269"/>
    <lineage>
        <taxon>Bacteria</taxon>
        <taxon>Bacillati</taxon>
        <taxon>Actinomycetota</taxon>
        <taxon>Actinomycetes</taxon>
        <taxon>Micrococcales</taxon>
        <taxon>Microbacteriaceae</taxon>
        <taxon>Labedella</taxon>
    </lineage>
</organism>
<dbReference type="EMBL" id="PYAU01000001">
    <property type="protein sequence ID" value="PSL38639.1"/>
    <property type="molecule type" value="Genomic_DNA"/>
</dbReference>
<feature type="transmembrane region" description="Helical" evidence="2">
    <location>
        <begin position="37"/>
        <end position="57"/>
    </location>
</feature>
<gene>
    <name evidence="4" type="ORF">CLV49_2264</name>
</gene>
<feature type="region of interest" description="Disordered" evidence="1">
    <location>
        <begin position="149"/>
        <end position="168"/>
    </location>
</feature>
<proteinExistence type="predicted"/>
<feature type="compositionally biased region" description="Basic and acidic residues" evidence="1">
    <location>
        <begin position="152"/>
        <end position="162"/>
    </location>
</feature>
<evidence type="ECO:0000256" key="2">
    <source>
        <dbReference type="SAM" id="Phobius"/>
    </source>
</evidence>
<keyword evidence="2" id="KW-0472">Membrane</keyword>
<name>A0A2P8GXF8_9MICO</name>
<feature type="region of interest" description="Disordered" evidence="1">
    <location>
        <begin position="1"/>
        <end position="32"/>
    </location>
</feature>
<evidence type="ECO:0000313" key="5">
    <source>
        <dbReference type="Proteomes" id="UP000241203"/>
    </source>
</evidence>
<dbReference type="Pfam" id="PF03713">
    <property type="entry name" value="DUF305"/>
    <property type="match status" value="1"/>
</dbReference>
<feature type="domain" description="DUF305" evidence="3">
    <location>
        <begin position="74"/>
        <end position="242"/>
    </location>
</feature>
<protein>
    <submittedName>
        <fullName evidence="4">Uncharacterized protein (DUF305 family)</fullName>
    </submittedName>
</protein>
<feature type="compositionally biased region" description="Low complexity" evidence="1">
    <location>
        <begin position="1"/>
        <end position="11"/>
    </location>
</feature>